<dbReference type="EMBL" id="CAVMBE010000043">
    <property type="protein sequence ID" value="CAK4031049.1"/>
    <property type="molecule type" value="Genomic_DNA"/>
</dbReference>
<protein>
    <recommendedName>
        <fullName evidence="4">Secreted protein</fullName>
    </recommendedName>
</protein>
<organism evidence="2 3">
    <name type="scientific">Lecanosticta acicola</name>
    <dbReference type="NCBI Taxonomy" id="111012"/>
    <lineage>
        <taxon>Eukaryota</taxon>
        <taxon>Fungi</taxon>
        <taxon>Dikarya</taxon>
        <taxon>Ascomycota</taxon>
        <taxon>Pezizomycotina</taxon>
        <taxon>Dothideomycetes</taxon>
        <taxon>Dothideomycetidae</taxon>
        <taxon>Mycosphaerellales</taxon>
        <taxon>Mycosphaerellaceae</taxon>
        <taxon>Lecanosticta</taxon>
    </lineage>
</organism>
<proteinExistence type="predicted"/>
<dbReference type="Proteomes" id="UP001296104">
    <property type="component" value="Unassembled WGS sequence"/>
</dbReference>
<accession>A0AAI8Z219</accession>
<comment type="caution">
    <text evidence="2">The sequence shown here is derived from an EMBL/GenBank/DDBJ whole genome shotgun (WGS) entry which is preliminary data.</text>
</comment>
<evidence type="ECO:0000256" key="1">
    <source>
        <dbReference type="SAM" id="SignalP"/>
    </source>
</evidence>
<name>A0AAI8Z219_9PEZI</name>
<sequence length="147" mass="15771">MLLHLALTAAALSSFASAGQWEANFYAGYDCGWDLNRTDYYSVYGTAALCVYAGNPLQVDIDCTWWTTESGNTGDPCTAPMLDPRPMSFEASATTECTLWIGNGACLDDHAQVVNIVGDSKTCTRLDYPADASPENGVSFSCWVAKG</sequence>
<gene>
    <name evidence="2" type="ORF">LECACI_7A006207</name>
</gene>
<feature type="chain" id="PRO_5042615608" description="Secreted protein" evidence="1">
    <location>
        <begin position="19"/>
        <end position="147"/>
    </location>
</feature>
<dbReference type="AlphaFoldDB" id="A0AAI8Z219"/>
<keyword evidence="1" id="KW-0732">Signal</keyword>
<evidence type="ECO:0000313" key="2">
    <source>
        <dbReference type="EMBL" id="CAK4031049.1"/>
    </source>
</evidence>
<reference evidence="2" key="1">
    <citation type="submission" date="2023-11" db="EMBL/GenBank/DDBJ databases">
        <authorList>
            <person name="Alioto T."/>
            <person name="Alioto T."/>
            <person name="Gomez Garrido J."/>
        </authorList>
    </citation>
    <scope>NUCLEOTIDE SEQUENCE</scope>
</reference>
<feature type="signal peptide" evidence="1">
    <location>
        <begin position="1"/>
        <end position="18"/>
    </location>
</feature>
<keyword evidence="3" id="KW-1185">Reference proteome</keyword>
<evidence type="ECO:0000313" key="3">
    <source>
        <dbReference type="Proteomes" id="UP001296104"/>
    </source>
</evidence>
<evidence type="ECO:0008006" key="4">
    <source>
        <dbReference type="Google" id="ProtNLM"/>
    </source>
</evidence>